<dbReference type="NCBIfam" id="TIGR00077">
    <property type="entry name" value="lspA"/>
    <property type="match status" value="1"/>
</dbReference>
<keyword evidence="2 9" id="KW-1003">Cell membrane</keyword>
<keyword evidence="4 9" id="KW-0812">Transmembrane</keyword>
<dbReference type="PANTHER" id="PTHR33695">
    <property type="entry name" value="LIPOPROTEIN SIGNAL PEPTIDASE"/>
    <property type="match status" value="1"/>
</dbReference>
<feature type="transmembrane region" description="Helical" evidence="9">
    <location>
        <begin position="61"/>
        <end position="78"/>
    </location>
</feature>
<sequence>MFYAILAAFAAVIVILDQVVKYLVVQNIPLGGMVPVWPGVIHLTYVKNTGMSFSLLEGQRWFFVVVTLVILAAMVVAVRKKWVRHPMGLWALAAIAGGAVGNFIDRLLLGYVIDMFEVEFIRFAVFNVADCFLVCGTIVLVIYALFFDRPKEDTGHGADG</sequence>
<evidence type="ECO:0000256" key="5">
    <source>
        <dbReference type="ARBA" id="ARBA00022750"/>
    </source>
</evidence>
<dbReference type="GO" id="GO:0006508">
    <property type="term" value="P:proteolysis"/>
    <property type="evidence" value="ECO:0007669"/>
    <property type="project" value="UniProtKB-KW"/>
</dbReference>
<organism evidence="12 13">
    <name type="scientific">Candidatus Avoscillospira stercorigallinarum</name>
    <dbReference type="NCBI Taxonomy" id="2840708"/>
    <lineage>
        <taxon>Bacteria</taxon>
        <taxon>Bacillati</taxon>
        <taxon>Bacillota</taxon>
        <taxon>Clostridia</taxon>
        <taxon>Eubacteriales</taxon>
        <taxon>Oscillospiraceae</taxon>
        <taxon>Oscillospiraceae incertae sedis</taxon>
        <taxon>Candidatus Avoscillospira</taxon>
    </lineage>
</organism>
<dbReference type="InterPro" id="IPR001872">
    <property type="entry name" value="Peptidase_A8"/>
</dbReference>
<evidence type="ECO:0000313" key="12">
    <source>
        <dbReference type="EMBL" id="HIQ70552.1"/>
    </source>
</evidence>
<reference evidence="12" key="1">
    <citation type="submission" date="2020-10" db="EMBL/GenBank/DDBJ databases">
        <authorList>
            <person name="Gilroy R."/>
        </authorList>
    </citation>
    <scope>NUCLEOTIDE SEQUENCE</scope>
    <source>
        <strain evidence="12">ChiSjej2B20-13462</strain>
    </source>
</reference>
<evidence type="ECO:0000256" key="2">
    <source>
        <dbReference type="ARBA" id="ARBA00022475"/>
    </source>
</evidence>
<dbReference type="Pfam" id="PF01252">
    <property type="entry name" value="Peptidase_A8"/>
    <property type="match status" value="1"/>
</dbReference>
<protein>
    <recommendedName>
        <fullName evidence="9">Lipoprotein signal peptidase</fullName>
        <ecNumber evidence="9">3.4.23.36</ecNumber>
    </recommendedName>
    <alternativeName>
        <fullName evidence="9">Prolipoprotein signal peptidase</fullName>
    </alternativeName>
    <alternativeName>
        <fullName evidence="9">Signal peptidase II</fullName>
        <shortName evidence="9">SPase II</shortName>
    </alternativeName>
</protein>
<proteinExistence type="inferred from homology"/>
<accession>A0A9D1CPM4</accession>
<evidence type="ECO:0000256" key="7">
    <source>
        <dbReference type="ARBA" id="ARBA00022989"/>
    </source>
</evidence>
<feature type="transmembrane region" description="Helical" evidence="9">
    <location>
        <begin position="90"/>
        <end position="113"/>
    </location>
</feature>
<evidence type="ECO:0000256" key="1">
    <source>
        <dbReference type="ARBA" id="ARBA00006139"/>
    </source>
</evidence>
<dbReference type="HAMAP" id="MF_00161">
    <property type="entry name" value="LspA"/>
    <property type="match status" value="1"/>
</dbReference>
<evidence type="ECO:0000256" key="3">
    <source>
        <dbReference type="ARBA" id="ARBA00022670"/>
    </source>
</evidence>
<name>A0A9D1CPM4_9FIRM</name>
<comment type="similarity">
    <text evidence="1 9 11">Belongs to the peptidase A8 family.</text>
</comment>
<keyword evidence="8 9" id="KW-0472">Membrane</keyword>
<evidence type="ECO:0000256" key="10">
    <source>
        <dbReference type="RuleBase" id="RU000594"/>
    </source>
</evidence>
<reference evidence="12" key="2">
    <citation type="journal article" date="2021" name="PeerJ">
        <title>Extensive microbial diversity within the chicken gut microbiome revealed by metagenomics and culture.</title>
        <authorList>
            <person name="Gilroy R."/>
            <person name="Ravi A."/>
            <person name="Getino M."/>
            <person name="Pursley I."/>
            <person name="Horton D.L."/>
            <person name="Alikhan N.F."/>
            <person name="Baker D."/>
            <person name="Gharbi K."/>
            <person name="Hall N."/>
            <person name="Watson M."/>
            <person name="Adriaenssens E.M."/>
            <person name="Foster-Nyarko E."/>
            <person name="Jarju S."/>
            <person name="Secka A."/>
            <person name="Antonio M."/>
            <person name="Oren A."/>
            <person name="Chaudhuri R.R."/>
            <person name="La Ragione R."/>
            <person name="Hildebrand F."/>
            <person name="Pallen M.J."/>
        </authorList>
    </citation>
    <scope>NUCLEOTIDE SEQUENCE</scope>
    <source>
        <strain evidence="12">ChiSjej2B20-13462</strain>
    </source>
</reference>
<dbReference type="GO" id="GO:0004190">
    <property type="term" value="F:aspartic-type endopeptidase activity"/>
    <property type="evidence" value="ECO:0007669"/>
    <property type="project" value="UniProtKB-UniRule"/>
</dbReference>
<dbReference type="PANTHER" id="PTHR33695:SF1">
    <property type="entry name" value="LIPOPROTEIN SIGNAL PEPTIDASE"/>
    <property type="match status" value="1"/>
</dbReference>
<comment type="subcellular location">
    <subcellularLocation>
        <location evidence="9">Cell membrane</location>
        <topology evidence="9">Multi-pass membrane protein</topology>
    </subcellularLocation>
</comment>
<dbReference type="EMBL" id="DVFN01000137">
    <property type="protein sequence ID" value="HIQ70552.1"/>
    <property type="molecule type" value="Genomic_DNA"/>
</dbReference>
<comment type="caution">
    <text evidence="12">The sequence shown here is derived from an EMBL/GenBank/DDBJ whole genome shotgun (WGS) entry which is preliminary data.</text>
</comment>
<dbReference type="PRINTS" id="PR00781">
    <property type="entry name" value="LIPOSIGPTASE"/>
</dbReference>
<comment type="catalytic activity">
    <reaction evidence="9 10">
        <text>Release of signal peptides from bacterial membrane prolipoproteins. Hydrolyzes -Xaa-Yaa-Zaa-|-(S,diacylglyceryl)Cys-, in which Xaa is hydrophobic (preferably Leu), and Yaa (Ala or Ser) and Zaa (Gly or Ala) have small, neutral side chains.</text>
        <dbReference type="EC" id="3.4.23.36"/>
    </reaction>
</comment>
<keyword evidence="3 9" id="KW-0645">Protease</keyword>
<keyword evidence="7 9" id="KW-1133">Transmembrane helix</keyword>
<dbReference type="PROSITE" id="PS00855">
    <property type="entry name" value="SPASE_II"/>
    <property type="match status" value="1"/>
</dbReference>
<evidence type="ECO:0000256" key="6">
    <source>
        <dbReference type="ARBA" id="ARBA00022801"/>
    </source>
</evidence>
<comment type="pathway">
    <text evidence="9">Protein modification; lipoprotein biosynthesis (signal peptide cleavage).</text>
</comment>
<evidence type="ECO:0000256" key="9">
    <source>
        <dbReference type="HAMAP-Rule" id="MF_00161"/>
    </source>
</evidence>
<keyword evidence="6 9" id="KW-0378">Hydrolase</keyword>
<dbReference type="GO" id="GO:0005886">
    <property type="term" value="C:plasma membrane"/>
    <property type="evidence" value="ECO:0007669"/>
    <property type="project" value="UniProtKB-SubCell"/>
</dbReference>
<dbReference type="AlphaFoldDB" id="A0A9D1CPM4"/>
<dbReference type="Proteomes" id="UP000886874">
    <property type="component" value="Unassembled WGS sequence"/>
</dbReference>
<dbReference type="EC" id="3.4.23.36" evidence="9"/>
<evidence type="ECO:0000256" key="8">
    <source>
        <dbReference type="ARBA" id="ARBA00023136"/>
    </source>
</evidence>
<comment type="function">
    <text evidence="9 10">This protein specifically catalyzes the removal of signal peptides from prolipoproteins.</text>
</comment>
<keyword evidence="5 9" id="KW-0064">Aspartyl protease</keyword>
<evidence type="ECO:0000256" key="4">
    <source>
        <dbReference type="ARBA" id="ARBA00022692"/>
    </source>
</evidence>
<feature type="active site" evidence="9">
    <location>
        <position position="114"/>
    </location>
</feature>
<evidence type="ECO:0000313" key="13">
    <source>
        <dbReference type="Proteomes" id="UP000886874"/>
    </source>
</evidence>
<feature type="active site" evidence="9">
    <location>
        <position position="130"/>
    </location>
</feature>
<feature type="transmembrane region" description="Helical" evidence="9">
    <location>
        <begin position="125"/>
        <end position="146"/>
    </location>
</feature>
<comment type="caution">
    <text evidence="9">Lacks conserved residue(s) required for the propagation of feature annotation.</text>
</comment>
<evidence type="ECO:0000256" key="11">
    <source>
        <dbReference type="RuleBase" id="RU004181"/>
    </source>
</evidence>
<gene>
    <name evidence="9 12" type="primary">lspA</name>
    <name evidence="12" type="ORF">IAA67_09525</name>
</gene>